<dbReference type="SUPFAM" id="SSF52540">
    <property type="entry name" value="P-loop containing nucleoside triphosphate hydrolases"/>
    <property type="match status" value="1"/>
</dbReference>
<evidence type="ECO:0000256" key="4">
    <source>
        <dbReference type="ARBA" id="ARBA00022806"/>
    </source>
</evidence>
<dbReference type="InterPro" id="IPR038248">
    <property type="entry name" value="Dicer_dimer_sf"/>
</dbReference>
<dbReference type="SUPFAM" id="SSF69065">
    <property type="entry name" value="RNase III domain-like"/>
    <property type="match status" value="2"/>
</dbReference>
<dbReference type="InterPro" id="IPR000999">
    <property type="entry name" value="RNase_III_dom"/>
</dbReference>
<dbReference type="STRING" id="1314781.A0A165QRM6"/>
<evidence type="ECO:0000256" key="1">
    <source>
        <dbReference type="ARBA" id="ARBA00022737"/>
    </source>
</evidence>
<sequence>MLSLWKQSQKDGDGSGSATRKLADVDAADDDPRPAKRRKRDLPETVAGSYAPTKPDAGASNPPSERAQQILDQTKRVNTVAPFDSWKAFAETLKALVLYYVAVETDFGFRPSSPGRRVVLYVLRNVEDVSRSAQVVSNSIGIRVGTLCGIPTAASWTTSTLCHDFIVLHGLTLLAALEDGLVLSPHISLCVLDSQLVDDTSFSETFSKLLVGEDSPRLFLPLLHKQSDLQSDTSAQVARLADAMSCDAFAPVSAPEHHSDDVVFYAVNDGPLQDTALFAKIFALDPKRVLHDRYAKAREVLHELGPCASDIFWKCTLKDTCKVANAALNGTEGEEFVKAVTKLITEWPTTVPRISGSSANVTSHFAQLVGILKAREVEKDTLRCIVFARCSVVADMIVFMLGALGSHLGFLRPFAMTQRSYSQLGIQERVLADFQKGTINVLVCTSVVDDLELPQCNLVVQFDLCQSRLSYARASRIVCDGGKSVLMAQKGNAIHRRILLDLSDASTQMRAWIPMFRTPESAVAPLLLEGPLDETLSDDEDMEEEDGVHRVQDAVAGGHIGLTHATAVVHRLAARLASVHHAGRLQPLFQYTEPAGSSGLVSCTVFLPQGATIRQLQGPACADRPTARRAACLELCSRLHRTGELDYRLFPLRRTACHASERFPVIPDTPLDDGDAGVRRYPRKSVIFWDHIQRDGYLYPTVISFDGQDEYHLPRRPMLLLTRSPLPPVDGFNLYFDGQPTAVRLDTAPSPFQLDDERTKLLHAYTLRVARALTNKAVTCPLETMPYFLAPWDTSIVLNDKPLVEQLPWDSDILEASTAYIKPVTEQQIRVSDTTVRNLVLQDRWSEFTRRFRGLAVRHDMSPRSKPPPDATGANNHASFVDQYAARIKSAFVGLKDENQPMFEVTRLPGLVNRLFPTSRSTEDGPDPPKFIIPEVSARLVIPADTFETAHLIPCCLRRIEDNLLMKMLNQQFFNNEIDEHLLLSAISPPSLCGELDYQRLELLGDSVLKFLCSASLFVLNPDAAESVLHLARQDVISNRALLQAARRVGLPPFILMKPLSVKSWLPPHYDYEPEKSKALSEEDAKDPTKVAAAAAAEERRAKSDAWARTKRQQDQSEQWIGDKTIADVTEAILGAAFLSGGKNLVLRVASRLTVKLQDYVGLQKPTVAAPSSLLGALRVESREYIEQLLGRPISKPHIIAQALTHSVASSNKNVSYQRLEFLGDAILDFLAVRHVWRYEKLDPGALTLLKNAMVSNSTLAALCVHSRLHEHMMHTSSQLASKIQAYIKALDDARSREKTLAEDECRPPIQYWLELEHPKALSDVIESLLGALFISEDYDIAAIEAFFENVMRPFYDEHIRLSGCSSHPTSTLFKILESRSCQHFEMERVTQDKGVVRSDVVVHDAVLASATGSTKNAASRKASFEALLALERDSGFLSRTCDCRAVLASKKQAKQAQKATKAAKGGSKKGGGAKEAV</sequence>
<evidence type="ECO:0000256" key="7">
    <source>
        <dbReference type="SAM" id="MobiDB-lite"/>
    </source>
</evidence>
<gene>
    <name evidence="10" type="ORF">EXIGLDRAFT_827922</name>
</gene>
<evidence type="ECO:0000256" key="6">
    <source>
        <dbReference type="PROSITE-ProRule" id="PRU00657"/>
    </source>
</evidence>
<dbReference type="Gene3D" id="3.40.50.300">
    <property type="entry name" value="P-loop containing nucleotide triphosphate hydrolases"/>
    <property type="match status" value="1"/>
</dbReference>
<dbReference type="GO" id="GO:0006396">
    <property type="term" value="P:RNA processing"/>
    <property type="evidence" value="ECO:0007669"/>
    <property type="project" value="InterPro"/>
</dbReference>
<dbReference type="InterPro" id="IPR027417">
    <property type="entry name" value="P-loop_NTPase"/>
</dbReference>
<evidence type="ECO:0000256" key="2">
    <source>
        <dbReference type="ARBA" id="ARBA00022741"/>
    </source>
</evidence>
<feature type="region of interest" description="Disordered" evidence="7">
    <location>
        <begin position="1452"/>
        <end position="1478"/>
    </location>
</feature>
<keyword evidence="6" id="KW-0694">RNA-binding</keyword>
<dbReference type="SMART" id="SM00535">
    <property type="entry name" value="RIBOc"/>
    <property type="match status" value="2"/>
</dbReference>
<dbReference type="Gene3D" id="3.30.160.380">
    <property type="entry name" value="Dicer dimerisation domain"/>
    <property type="match status" value="1"/>
</dbReference>
<organism evidence="10 11">
    <name type="scientific">Exidia glandulosa HHB12029</name>
    <dbReference type="NCBI Taxonomy" id="1314781"/>
    <lineage>
        <taxon>Eukaryota</taxon>
        <taxon>Fungi</taxon>
        <taxon>Dikarya</taxon>
        <taxon>Basidiomycota</taxon>
        <taxon>Agaricomycotina</taxon>
        <taxon>Agaricomycetes</taxon>
        <taxon>Auriculariales</taxon>
        <taxon>Exidiaceae</taxon>
        <taxon>Exidia</taxon>
    </lineage>
</organism>
<dbReference type="PROSITE" id="PS50142">
    <property type="entry name" value="RNASE_3_2"/>
    <property type="match status" value="2"/>
</dbReference>
<keyword evidence="2" id="KW-0547">Nucleotide-binding</keyword>
<name>A0A165QRM6_EXIGL</name>
<dbReference type="Pfam" id="PF03368">
    <property type="entry name" value="Dicer_dimer"/>
    <property type="match status" value="1"/>
</dbReference>
<dbReference type="GO" id="GO:0004386">
    <property type="term" value="F:helicase activity"/>
    <property type="evidence" value="ECO:0007669"/>
    <property type="project" value="UniProtKB-KW"/>
</dbReference>
<dbReference type="Proteomes" id="UP000077266">
    <property type="component" value="Unassembled WGS sequence"/>
</dbReference>
<dbReference type="InterPro" id="IPR005034">
    <property type="entry name" value="Dicer_dimerisation"/>
</dbReference>
<dbReference type="GO" id="GO:0005524">
    <property type="term" value="F:ATP binding"/>
    <property type="evidence" value="ECO:0007669"/>
    <property type="project" value="UniProtKB-KW"/>
</dbReference>
<evidence type="ECO:0000259" key="8">
    <source>
        <dbReference type="PROSITE" id="PS50142"/>
    </source>
</evidence>
<keyword evidence="1" id="KW-0677">Repeat</keyword>
<dbReference type="CDD" id="cd00593">
    <property type="entry name" value="RIBOc"/>
    <property type="match status" value="2"/>
</dbReference>
<dbReference type="Gene3D" id="1.10.1520.10">
    <property type="entry name" value="Ribonuclease III domain"/>
    <property type="match status" value="2"/>
</dbReference>
<feature type="domain" description="RNase III" evidence="8">
    <location>
        <begin position="957"/>
        <end position="1142"/>
    </location>
</feature>
<dbReference type="Pfam" id="PF00636">
    <property type="entry name" value="Ribonuclease_3"/>
    <property type="match status" value="2"/>
</dbReference>
<feature type="domain" description="Dicer dsRNA-binding fold" evidence="9">
    <location>
        <begin position="565"/>
        <end position="659"/>
    </location>
</feature>
<dbReference type="EMBL" id="KV425882">
    <property type="protein sequence ID" value="KZW03985.1"/>
    <property type="molecule type" value="Genomic_DNA"/>
</dbReference>
<accession>A0A165QRM6</accession>
<dbReference type="GO" id="GO:0003723">
    <property type="term" value="F:RNA binding"/>
    <property type="evidence" value="ECO:0007669"/>
    <property type="project" value="UniProtKB-UniRule"/>
</dbReference>
<dbReference type="GO" id="GO:0004525">
    <property type="term" value="F:ribonuclease III activity"/>
    <property type="evidence" value="ECO:0007669"/>
    <property type="project" value="InterPro"/>
</dbReference>
<dbReference type="PROSITE" id="PS00517">
    <property type="entry name" value="RNASE_3_1"/>
    <property type="match status" value="1"/>
</dbReference>
<protein>
    <submittedName>
        <fullName evidence="10">Uncharacterized protein</fullName>
    </submittedName>
</protein>
<dbReference type="PROSITE" id="PS51327">
    <property type="entry name" value="DICER_DSRBF"/>
    <property type="match status" value="1"/>
</dbReference>
<keyword evidence="11" id="KW-1185">Reference proteome</keyword>
<evidence type="ECO:0000256" key="3">
    <source>
        <dbReference type="ARBA" id="ARBA00022801"/>
    </source>
</evidence>
<evidence type="ECO:0000313" key="11">
    <source>
        <dbReference type="Proteomes" id="UP000077266"/>
    </source>
</evidence>
<dbReference type="PANTHER" id="PTHR14950">
    <property type="entry name" value="DICER-RELATED"/>
    <property type="match status" value="1"/>
</dbReference>
<keyword evidence="3" id="KW-0378">Hydrolase</keyword>
<proteinExistence type="predicted"/>
<evidence type="ECO:0000313" key="10">
    <source>
        <dbReference type="EMBL" id="KZW03985.1"/>
    </source>
</evidence>
<keyword evidence="5" id="KW-0067">ATP-binding</keyword>
<evidence type="ECO:0000256" key="5">
    <source>
        <dbReference type="ARBA" id="ARBA00022840"/>
    </source>
</evidence>
<dbReference type="InterPro" id="IPR036389">
    <property type="entry name" value="RNase_III_sf"/>
</dbReference>
<keyword evidence="4" id="KW-0347">Helicase</keyword>
<reference evidence="10 11" key="1">
    <citation type="journal article" date="2016" name="Mol. Biol. Evol.">
        <title>Comparative Genomics of Early-Diverging Mushroom-Forming Fungi Provides Insights into the Origins of Lignocellulose Decay Capabilities.</title>
        <authorList>
            <person name="Nagy L.G."/>
            <person name="Riley R."/>
            <person name="Tritt A."/>
            <person name="Adam C."/>
            <person name="Daum C."/>
            <person name="Floudas D."/>
            <person name="Sun H."/>
            <person name="Yadav J.S."/>
            <person name="Pangilinan J."/>
            <person name="Larsson K.H."/>
            <person name="Matsuura K."/>
            <person name="Barry K."/>
            <person name="Labutti K."/>
            <person name="Kuo R."/>
            <person name="Ohm R.A."/>
            <person name="Bhattacharya S.S."/>
            <person name="Shirouzu T."/>
            <person name="Yoshinaga Y."/>
            <person name="Martin F.M."/>
            <person name="Grigoriev I.V."/>
            <person name="Hibbett D.S."/>
        </authorList>
    </citation>
    <scope>NUCLEOTIDE SEQUENCE [LARGE SCALE GENOMIC DNA]</scope>
    <source>
        <strain evidence="10 11">HHB12029</strain>
    </source>
</reference>
<feature type="domain" description="RNase III" evidence="8">
    <location>
        <begin position="1183"/>
        <end position="1338"/>
    </location>
</feature>
<feature type="region of interest" description="Disordered" evidence="7">
    <location>
        <begin position="1"/>
        <end position="66"/>
    </location>
</feature>
<feature type="compositionally biased region" description="Low complexity" evidence="7">
    <location>
        <begin position="1452"/>
        <end position="1466"/>
    </location>
</feature>
<dbReference type="PANTHER" id="PTHR14950:SF37">
    <property type="entry name" value="ENDORIBONUCLEASE DICER"/>
    <property type="match status" value="1"/>
</dbReference>
<dbReference type="InParanoid" id="A0A165QRM6"/>
<dbReference type="OrthoDB" id="416741at2759"/>
<evidence type="ECO:0000259" key="9">
    <source>
        <dbReference type="PROSITE" id="PS51327"/>
    </source>
</evidence>